<keyword evidence="6 10" id="KW-1133">Transmembrane helix</keyword>
<evidence type="ECO:0000256" key="3">
    <source>
        <dbReference type="ARBA" id="ARBA00022606"/>
    </source>
</evidence>
<sequence>MEHLEEHYYKLNRFLLSVSGLSPYQSRWSAYLIRIVFTVLMVSSLFVQISYMITSDVTIDFIVDAFPSFLIIMGNLSNLYTRIIHVDKFKELFERMSKDWALQKTQDEIKIMHDYAETSRLSTLYSLIAIYINIVGYNVWLFIPEILDIVSPMNESRPRKRPFNVEFFIDEDRYFYLIRSHICLVIFTMPIIYVTCSTLFLTLTQHVCGMCKLLGYRAERLFCVVKDKMTRDIIQESQVNYKSIAVFVQQHYNIIQFVDIIETCHTLPFLLDFLGLIILMSLTLIQVLTISGIERAIRSIGVFIASLSYVFLFCYMGQRITDMNSSIFDKIFNSIWYNAAISEQKSLLIIIMRRYHPLVLTACRFYVMSLQNYGMILQTAISYCMFIRQF</sequence>
<feature type="transmembrane region" description="Helical" evidence="10">
    <location>
        <begin position="269"/>
        <end position="290"/>
    </location>
</feature>
<comment type="caution">
    <text evidence="11">The sequence shown here is derived from an EMBL/GenBank/DDBJ whole genome shotgun (WGS) entry which is preliminary data.</text>
</comment>
<name>A0AAW2F2M6_9HYME</name>
<dbReference type="GO" id="GO:0004984">
    <property type="term" value="F:olfactory receptor activity"/>
    <property type="evidence" value="ECO:0007669"/>
    <property type="project" value="InterPro"/>
</dbReference>
<feature type="transmembrane region" description="Helical" evidence="10">
    <location>
        <begin position="296"/>
        <end position="316"/>
    </location>
</feature>
<feature type="transmembrane region" description="Helical" evidence="10">
    <location>
        <begin position="176"/>
        <end position="203"/>
    </location>
</feature>
<evidence type="ECO:0000256" key="1">
    <source>
        <dbReference type="ARBA" id="ARBA00004651"/>
    </source>
</evidence>
<comment type="similarity">
    <text evidence="10">Belongs to the insect chemoreceptor superfamily. Heteromeric odorant receptor channel (TC 1.A.69) family.</text>
</comment>
<evidence type="ECO:0000256" key="2">
    <source>
        <dbReference type="ARBA" id="ARBA00022475"/>
    </source>
</evidence>
<dbReference type="Pfam" id="PF02949">
    <property type="entry name" value="7tm_6"/>
    <property type="match status" value="1"/>
</dbReference>
<proteinExistence type="inferred from homology"/>
<comment type="subcellular location">
    <subcellularLocation>
        <location evidence="1 10">Cell membrane</location>
        <topology evidence="1 10">Multi-pass membrane protein</topology>
    </subcellularLocation>
</comment>
<dbReference type="PANTHER" id="PTHR21137:SF35">
    <property type="entry name" value="ODORANT RECEPTOR 19A-RELATED"/>
    <property type="match status" value="1"/>
</dbReference>
<reference evidence="11 12" key="1">
    <citation type="submission" date="2023-03" db="EMBL/GenBank/DDBJ databases">
        <title>High recombination rates correlate with genetic variation in Cardiocondyla obscurior ants.</title>
        <authorList>
            <person name="Errbii M."/>
        </authorList>
    </citation>
    <scope>NUCLEOTIDE SEQUENCE [LARGE SCALE GENOMIC DNA]</scope>
    <source>
        <strain evidence="11">Alpha-2009</strain>
        <tissue evidence="11">Whole body</tissue>
    </source>
</reference>
<feature type="transmembrane region" description="Helical" evidence="10">
    <location>
        <begin position="31"/>
        <end position="53"/>
    </location>
</feature>
<evidence type="ECO:0000256" key="4">
    <source>
        <dbReference type="ARBA" id="ARBA00022692"/>
    </source>
</evidence>
<evidence type="ECO:0000256" key="9">
    <source>
        <dbReference type="ARBA" id="ARBA00023224"/>
    </source>
</evidence>
<gene>
    <name evidence="11" type="ORF">PUN28_014296</name>
</gene>
<keyword evidence="9 10" id="KW-0807">Transducer</keyword>
<organism evidence="11 12">
    <name type="scientific">Cardiocondyla obscurior</name>
    <dbReference type="NCBI Taxonomy" id="286306"/>
    <lineage>
        <taxon>Eukaryota</taxon>
        <taxon>Metazoa</taxon>
        <taxon>Ecdysozoa</taxon>
        <taxon>Arthropoda</taxon>
        <taxon>Hexapoda</taxon>
        <taxon>Insecta</taxon>
        <taxon>Pterygota</taxon>
        <taxon>Neoptera</taxon>
        <taxon>Endopterygota</taxon>
        <taxon>Hymenoptera</taxon>
        <taxon>Apocrita</taxon>
        <taxon>Aculeata</taxon>
        <taxon>Formicoidea</taxon>
        <taxon>Formicidae</taxon>
        <taxon>Myrmicinae</taxon>
        <taxon>Cardiocondyla</taxon>
    </lineage>
</organism>
<protein>
    <recommendedName>
        <fullName evidence="10">Odorant receptor</fullName>
    </recommendedName>
</protein>
<keyword evidence="8 10" id="KW-0675">Receptor</keyword>
<keyword evidence="5 10" id="KW-0552">Olfaction</keyword>
<comment type="caution">
    <text evidence="10">Lacks conserved residue(s) required for the propagation of feature annotation.</text>
</comment>
<keyword evidence="4 10" id="KW-0812">Transmembrane</keyword>
<dbReference type="AlphaFoldDB" id="A0AAW2F2M6"/>
<dbReference type="Proteomes" id="UP001430953">
    <property type="component" value="Unassembled WGS sequence"/>
</dbReference>
<evidence type="ECO:0000256" key="5">
    <source>
        <dbReference type="ARBA" id="ARBA00022725"/>
    </source>
</evidence>
<dbReference type="EMBL" id="JADYXP020000015">
    <property type="protein sequence ID" value="KAL0109099.1"/>
    <property type="molecule type" value="Genomic_DNA"/>
</dbReference>
<accession>A0AAW2F2M6</accession>
<evidence type="ECO:0000256" key="8">
    <source>
        <dbReference type="ARBA" id="ARBA00023170"/>
    </source>
</evidence>
<dbReference type="GO" id="GO:0005886">
    <property type="term" value="C:plasma membrane"/>
    <property type="evidence" value="ECO:0007669"/>
    <property type="project" value="UniProtKB-SubCell"/>
</dbReference>
<keyword evidence="12" id="KW-1185">Reference proteome</keyword>
<dbReference type="PANTHER" id="PTHR21137">
    <property type="entry name" value="ODORANT RECEPTOR"/>
    <property type="match status" value="1"/>
</dbReference>
<evidence type="ECO:0000256" key="10">
    <source>
        <dbReference type="RuleBase" id="RU351113"/>
    </source>
</evidence>
<dbReference type="GO" id="GO:0005549">
    <property type="term" value="F:odorant binding"/>
    <property type="evidence" value="ECO:0007669"/>
    <property type="project" value="InterPro"/>
</dbReference>
<evidence type="ECO:0000313" key="12">
    <source>
        <dbReference type="Proteomes" id="UP001430953"/>
    </source>
</evidence>
<feature type="transmembrane region" description="Helical" evidence="10">
    <location>
        <begin position="124"/>
        <end position="143"/>
    </location>
</feature>
<evidence type="ECO:0000313" key="11">
    <source>
        <dbReference type="EMBL" id="KAL0109099.1"/>
    </source>
</evidence>
<keyword evidence="7 10" id="KW-0472">Membrane</keyword>
<evidence type="ECO:0000256" key="7">
    <source>
        <dbReference type="ARBA" id="ARBA00023136"/>
    </source>
</evidence>
<evidence type="ECO:0000256" key="6">
    <source>
        <dbReference type="ARBA" id="ARBA00022989"/>
    </source>
</evidence>
<keyword evidence="2" id="KW-1003">Cell membrane</keyword>
<dbReference type="GO" id="GO:0007165">
    <property type="term" value="P:signal transduction"/>
    <property type="evidence" value="ECO:0007669"/>
    <property type="project" value="UniProtKB-KW"/>
</dbReference>
<feature type="transmembrane region" description="Helical" evidence="10">
    <location>
        <begin position="59"/>
        <end position="80"/>
    </location>
</feature>
<keyword evidence="3 10" id="KW-0716">Sensory transduction</keyword>
<dbReference type="InterPro" id="IPR004117">
    <property type="entry name" value="7tm6_olfct_rcpt"/>
</dbReference>